<organism evidence="1 2">
    <name type="scientific">Zizania palustris</name>
    <name type="common">Northern wild rice</name>
    <dbReference type="NCBI Taxonomy" id="103762"/>
    <lineage>
        <taxon>Eukaryota</taxon>
        <taxon>Viridiplantae</taxon>
        <taxon>Streptophyta</taxon>
        <taxon>Embryophyta</taxon>
        <taxon>Tracheophyta</taxon>
        <taxon>Spermatophyta</taxon>
        <taxon>Magnoliopsida</taxon>
        <taxon>Liliopsida</taxon>
        <taxon>Poales</taxon>
        <taxon>Poaceae</taxon>
        <taxon>BOP clade</taxon>
        <taxon>Oryzoideae</taxon>
        <taxon>Oryzeae</taxon>
        <taxon>Zizaniinae</taxon>
        <taxon>Zizania</taxon>
    </lineage>
</organism>
<sequence>MHDPREPHLALVKRILRYIKGTIDDGLHLHASSDLTAYSMLIGPIVLILDAPPQASVFTSAITSFLGPPSGSPPSHGLVLKQNTEQWLTLLLSVAGSANFFKNFIFLLARPLLSIATTSALFTCLLIPSSTSAPST</sequence>
<dbReference type="Proteomes" id="UP000729402">
    <property type="component" value="Unassembled WGS sequence"/>
</dbReference>
<accession>A0A8J5UWP8</accession>
<dbReference type="EMBL" id="JAAALK010000290">
    <property type="protein sequence ID" value="KAG8046757.1"/>
    <property type="molecule type" value="Genomic_DNA"/>
</dbReference>
<protein>
    <submittedName>
        <fullName evidence="1">Uncharacterized protein</fullName>
    </submittedName>
</protein>
<evidence type="ECO:0000313" key="2">
    <source>
        <dbReference type="Proteomes" id="UP000729402"/>
    </source>
</evidence>
<gene>
    <name evidence="1" type="ORF">GUJ93_ZPchr0008g12052</name>
</gene>
<dbReference type="AlphaFoldDB" id="A0A8J5UWP8"/>
<reference evidence="1" key="1">
    <citation type="journal article" date="2021" name="bioRxiv">
        <title>Whole Genome Assembly and Annotation of Northern Wild Rice, Zizania palustris L., Supports a Whole Genome Duplication in the Zizania Genus.</title>
        <authorList>
            <person name="Haas M."/>
            <person name="Kono T."/>
            <person name="Macchietto M."/>
            <person name="Millas R."/>
            <person name="McGilp L."/>
            <person name="Shao M."/>
            <person name="Duquette J."/>
            <person name="Hirsch C.N."/>
            <person name="Kimball J."/>
        </authorList>
    </citation>
    <scope>NUCLEOTIDE SEQUENCE</scope>
    <source>
        <tissue evidence="1">Fresh leaf tissue</tissue>
    </source>
</reference>
<dbReference type="OrthoDB" id="421838at2759"/>
<name>A0A8J5UWP8_ZIZPA</name>
<evidence type="ECO:0000313" key="1">
    <source>
        <dbReference type="EMBL" id="KAG8046757.1"/>
    </source>
</evidence>
<reference evidence="1" key="2">
    <citation type="submission" date="2021-02" db="EMBL/GenBank/DDBJ databases">
        <authorList>
            <person name="Kimball J.A."/>
            <person name="Haas M.W."/>
            <person name="Macchietto M."/>
            <person name="Kono T."/>
            <person name="Duquette J."/>
            <person name="Shao M."/>
        </authorList>
    </citation>
    <scope>NUCLEOTIDE SEQUENCE</scope>
    <source>
        <tissue evidence="1">Fresh leaf tissue</tissue>
    </source>
</reference>
<comment type="caution">
    <text evidence="1">The sequence shown here is derived from an EMBL/GenBank/DDBJ whole genome shotgun (WGS) entry which is preliminary data.</text>
</comment>
<proteinExistence type="predicted"/>
<keyword evidence="2" id="KW-1185">Reference proteome</keyword>